<feature type="transmembrane region" description="Helical" evidence="1">
    <location>
        <begin position="46"/>
        <end position="65"/>
    </location>
</feature>
<dbReference type="HOGENOM" id="CLU_2438789_0_0_11"/>
<dbReference type="Proteomes" id="UP000004245">
    <property type="component" value="Unassembled WGS sequence"/>
</dbReference>
<keyword evidence="1" id="KW-0472">Membrane</keyword>
<feature type="transmembrane region" description="Helical" evidence="1">
    <location>
        <begin position="7"/>
        <end position="26"/>
    </location>
</feature>
<comment type="caution">
    <text evidence="2">The sequence shown here is derived from an EMBL/GenBank/DDBJ whole genome shotgun (WGS) entry which is preliminary data.</text>
</comment>
<keyword evidence="1" id="KW-0812">Transmembrane</keyword>
<gene>
    <name evidence="2" type="ORF">HMPREF0724_10349</name>
</gene>
<dbReference type="AlphaFoldDB" id="E9SW49"/>
<evidence type="ECO:0000313" key="2">
    <source>
        <dbReference type="EMBL" id="EGD25795.1"/>
    </source>
</evidence>
<proteinExistence type="predicted"/>
<dbReference type="EMBL" id="ADNW02000003">
    <property type="protein sequence ID" value="EGD25795.1"/>
    <property type="molecule type" value="Genomic_DNA"/>
</dbReference>
<keyword evidence="3" id="KW-1185">Reference proteome</keyword>
<keyword evidence="1" id="KW-1133">Transmembrane helix</keyword>
<sequence length="90" mass="9505">MKIIDRIGPAFAAFVGAFVAGFAILASEPNDTIALEGDGGIWLHTTLQWAATAAAVTAVLVYVALRAPTRCPLRLQLLSGSPRRRSAVRS</sequence>
<organism evidence="2 3">
    <name type="scientific">Prescottella equi ATCC 33707</name>
    <dbReference type="NCBI Taxonomy" id="525370"/>
    <lineage>
        <taxon>Bacteria</taxon>
        <taxon>Bacillati</taxon>
        <taxon>Actinomycetota</taxon>
        <taxon>Actinomycetes</taxon>
        <taxon>Mycobacteriales</taxon>
        <taxon>Nocardiaceae</taxon>
        <taxon>Prescottella</taxon>
    </lineage>
</organism>
<evidence type="ECO:0000313" key="3">
    <source>
        <dbReference type="Proteomes" id="UP000004245"/>
    </source>
</evidence>
<dbReference type="RefSeq" id="WP_005516852.1">
    <property type="nucleotide sequence ID" value="NZ_CM001149.1"/>
</dbReference>
<protein>
    <submittedName>
        <fullName evidence="2">Uncharacterized protein</fullName>
    </submittedName>
</protein>
<reference evidence="2" key="1">
    <citation type="submission" date="2011-01" db="EMBL/GenBank/DDBJ databases">
        <authorList>
            <person name="Muzny D."/>
            <person name="Qin X."/>
            <person name="Buhay C."/>
            <person name="Dugan-Rocha S."/>
            <person name="Ding Y."/>
            <person name="Chen G."/>
            <person name="Hawes A."/>
            <person name="Holder M."/>
            <person name="Jhangiani S."/>
            <person name="Johnson A."/>
            <person name="Khan Z."/>
            <person name="Li Z."/>
            <person name="Liu W."/>
            <person name="Liu X."/>
            <person name="Perez L."/>
            <person name="Shen H."/>
            <person name="Wang Q."/>
            <person name="Watt J."/>
            <person name="Xi L."/>
            <person name="Xin Y."/>
            <person name="Zhou J."/>
            <person name="Deng J."/>
            <person name="Jiang H."/>
            <person name="Liu Y."/>
            <person name="Qu J."/>
            <person name="Song X.-Z."/>
            <person name="Zhang L."/>
            <person name="Villasana D."/>
            <person name="Johnson A."/>
            <person name="Liu J."/>
            <person name="Liyanage D."/>
            <person name="Lorensuhewa L."/>
            <person name="Robinson T."/>
            <person name="Song A."/>
            <person name="Song B.-B."/>
            <person name="Dinh H."/>
            <person name="Thornton R."/>
            <person name="Coyle M."/>
            <person name="Francisco L."/>
            <person name="Jackson L."/>
            <person name="Javaid M."/>
            <person name="Korchina V."/>
            <person name="Kovar C."/>
            <person name="Mata R."/>
            <person name="Mathew T."/>
            <person name="Ngo R."/>
            <person name="Nguyen L."/>
            <person name="Nguyen N."/>
            <person name="Okwuonu G."/>
            <person name="Ongeri F."/>
            <person name="Pham C."/>
            <person name="Simmons D."/>
            <person name="Wilczek-Boney K."/>
            <person name="Hale W."/>
            <person name="Jakkamsetti A."/>
            <person name="Pham P."/>
            <person name="Ruth R."/>
            <person name="San Lucas F."/>
            <person name="Warren J."/>
            <person name="Zhang J."/>
            <person name="Zhao Z."/>
            <person name="Zhou C."/>
            <person name="Zhu D."/>
            <person name="Lee S."/>
            <person name="Bess C."/>
            <person name="Blankenburg K."/>
            <person name="Forbes L."/>
            <person name="Fu Q."/>
            <person name="Gubbala S."/>
            <person name="Hirani K."/>
            <person name="Jayaseelan J.C."/>
            <person name="Lara F."/>
            <person name="Munidasa M."/>
            <person name="Palculict T."/>
            <person name="Patil S."/>
            <person name="Pu L.-L."/>
            <person name="Saada N."/>
            <person name="Tang L."/>
            <person name="Weissenberger G."/>
            <person name="Zhu Y."/>
            <person name="Hemphill L."/>
            <person name="Shang Y."/>
            <person name="Youmans B."/>
            <person name="Ayvaz T."/>
            <person name="Ross M."/>
            <person name="Santibanez J."/>
            <person name="Aqrawi P."/>
            <person name="Gross S."/>
            <person name="Joshi V."/>
            <person name="Fowler G."/>
            <person name="Nazareth L."/>
            <person name="Reid J."/>
            <person name="Worley K."/>
            <person name="Petrosino J."/>
            <person name="Highlander S."/>
            <person name="Gibbs R."/>
        </authorList>
    </citation>
    <scope>NUCLEOTIDE SEQUENCE [LARGE SCALE GENOMIC DNA]</scope>
    <source>
        <strain evidence="2">ATCC 33707</strain>
    </source>
</reference>
<name>E9SW49_RHOHA</name>
<evidence type="ECO:0000256" key="1">
    <source>
        <dbReference type="SAM" id="Phobius"/>
    </source>
</evidence>
<accession>E9SW49</accession>